<dbReference type="PANTHER" id="PTHR30582">
    <property type="entry name" value="L,D-TRANSPEPTIDASE"/>
    <property type="match status" value="1"/>
</dbReference>
<dbReference type="EMBL" id="CP069362">
    <property type="protein sequence ID" value="WGS64746.1"/>
    <property type="molecule type" value="Genomic_DNA"/>
</dbReference>
<evidence type="ECO:0000256" key="6">
    <source>
        <dbReference type="ARBA" id="ARBA00022960"/>
    </source>
</evidence>
<dbReference type="Pfam" id="PF03734">
    <property type="entry name" value="YkuD"/>
    <property type="match status" value="1"/>
</dbReference>
<feature type="domain" description="LysM" evidence="10">
    <location>
        <begin position="218"/>
        <end position="262"/>
    </location>
</feature>
<evidence type="ECO:0000313" key="12">
    <source>
        <dbReference type="EMBL" id="WGS64746.1"/>
    </source>
</evidence>
<keyword evidence="8 9" id="KW-0961">Cell wall biogenesis/degradation</keyword>
<keyword evidence="4" id="KW-0808">Transferase</keyword>
<evidence type="ECO:0000256" key="5">
    <source>
        <dbReference type="ARBA" id="ARBA00022801"/>
    </source>
</evidence>
<accession>A0ABY8PQ24</accession>
<dbReference type="RefSeq" id="WP_280998618.1">
    <property type="nucleotide sequence ID" value="NZ_CP069362.1"/>
</dbReference>
<evidence type="ECO:0000313" key="13">
    <source>
        <dbReference type="Proteomes" id="UP001232493"/>
    </source>
</evidence>
<name>A0ABY8PQ24_9BACT</name>
<evidence type="ECO:0000256" key="7">
    <source>
        <dbReference type="ARBA" id="ARBA00022984"/>
    </source>
</evidence>
<dbReference type="InterPro" id="IPR005490">
    <property type="entry name" value="LD_TPept_cat_dom"/>
</dbReference>
<dbReference type="InterPro" id="IPR018392">
    <property type="entry name" value="LysM"/>
</dbReference>
<dbReference type="InterPro" id="IPR036779">
    <property type="entry name" value="LysM_dom_sf"/>
</dbReference>
<dbReference type="CDD" id="cd16913">
    <property type="entry name" value="YkuD_like"/>
    <property type="match status" value="1"/>
</dbReference>
<keyword evidence="13" id="KW-1185">Reference proteome</keyword>
<gene>
    <name evidence="12" type="ORF">JRV97_10355</name>
</gene>
<evidence type="ECO:0000256" key="8">
    <source>
        <dbReference type="ARBA" id="ARBA00023316"/>
    </source>
</evidence>
<organism evidence="12 13">
    <name type="scientific">Marinitoga aeolica</name>
    <dbReference type="NCBI Taxonomy" id="2809031"/>
    <lineage>
        <taxon>Bacteria</taxon>
        <taxon>Thermotogati</taxon>
        <taxon>Thermotogota</taxon>
        <taxon>Thermotogae</taxon>
        <taxon>Petrotogales</taxon>
        <taxon>Petrotogaceae</taxon>
        <taxon>Marinitoga</taxon>
    </lineage>
</organism>
<dbReference type="PROSITE" id="PS52029">
    <property type="entry name" value="LD_TPASE"/>
    <property type="match status" value="1"/>
</dbReference>
<sequence>MLKKVQKEILLLGLLIILQTIILAKNSITFLKFHNNIIYLRAITEERMINPKVFLTTIGFRIMPDYSYSPTYIDIRINIDDFSRKDVLNLEIEYDSLNGRKKIIVNKFLELKDFFDEIKVEVSTIETLDGWKGVLVNNSNGRFNVENVYLDNRIKIYNSESNLYYLPESIEDGFHEIKVFYLNKYNVERIKKIKFFKKGWFYASSNLKGASYRVRFIDNYLVKKGDSIYKIARKYDVKPGEIILYNNISDPKTIYPGQLLKIGKLKFGESPLIITVDLDKSILNLYYLGKKVLTFPAAVGRSDATPPGYYRIMYKEKEPALYWYGEYIKPGSIINGVGSRWLQLSVEQYGIHGTTKPWEIGKRISHGCIRLLNQDVELLDFLTGIGTEVYALKSAR</sequence>
<dbReference type="Gene3D" id="3.10.350.10">
    <property type="entry name" value="LysM domain"/>
    <property type="match status" value="1"/>
</dbReference>
<keyword evidence="6 9" id="KW-0133">Cell shape</keyword>
<feature type="active site" description="Nucleophile" evidence="9">
    <location>
        <position position="368"/>
    </location>
</feature>
<keyword evidence="5" id="KW-0378">Hydrolase</keyword>
<comment type="pathway">
    <text evidence="1 9">Cell wall biogenesis; peptidoglycan biosynthesis.</text>
</comment>
<dbReference type="SUPFAM" id="SSF141523">
    <property type="entry name" value="L,D-transpeptidase catalytic domain-like"/>
    <property type="match status" value="1"/>
</dbReference>
<proteinExistence type="inferred from homology"/>
<evidence type="ECO:0000259" key="11">
    <source>
        <dbReference type="PROSITE" id="PS52029"/>
    </source>
</evidence>
<keyword evidence="3" id="KW-0328">Glycosyltransferase</keyword>
<dbReference type="InterPro" id="IPR038063">
    <property type="entry name" value="Transpep_catalytic_dom"/>
</dbReference>
<dbReference type="SMART" id="SM00257">
    <property type="entry name" value="LysM"/>
    <property type="match status" value="1"/>
</dbReference>
<evidence type="ECO:0000256" key="3">
    <source>
        <dbReference type="ARBA" id="ARBA00022676"/>
    </source>
</evidence>
<evidence type="ECO:0000256" key="4">
    <source>
        <dbReference type="ARBA" id="ARBA00022679"/>
    </source>
</evidence>
<protein>
    <submittedName>
        <fullName evidence="12">L,D-transpeptidase family protein</fullName>
    </submittedName>
</protein>
<feature type="active site" description="Proton donor/acceptor" evidence="9">
    <location>
        <position position="352"/>
    </location>
</feature>
<evidence type="ECO:0000256" key="1">
    <source>
        <dbReference type="ARBA" id="ARBA00004752"/>
    </source>
</evidence>
<evidence type="ECO:0000259" key="10">
    <source>
        <dbReference type="PROSITE" id="PS51782"/>
    </source>
</evidence>
<dbReference type="Pfam" id="PF01476">
    <property type="entry name" value="LysM"/>
    <property type="match status" value="1"/>
</dbReference>
<comment type="similarity">
    <text evidence="2">Belongs to the YkuD family.</text>
</comment>
<dbReference type="Proteomes" id="UP001232493">
    <property type="component" value="Chromosome"/>
</dbReference>
<evidence type="ECO:0000256" key="2">
    <source>
        <dbReference type="ARBA" id="ARBA00005992"/>
    </source>
</evidence>
<evidence type="ECO:0000256" key="9">
    <source>
        <dbReference type="PROSITE-ProRule" id="PRU01373"/>
    </source>
</evidence>
<dbReference type="PANTHER" id="PTHR30582:SF24">
    <property type="entry name" value="L,D-TRANSPEPTIDASE ERFK_SRFK-RELATED"/>
    <property type="match status" value="1"/>
</dbReference>
<dbReference type="InterPro" id="IPR050979">
    <property type="entry name" value="LD-transpeptidase"/>
</dbReference>
<dbReference type="CDD" id="cd00118">
    <property type="entry name" value="LysM"/>
    <property type="match status" value="1"/>
</dbReference>
<reference evidence="12 13" key="1">
    <citation type="submission" date="2021-02" db="EMBL/GenBank/DDBJ databases">
        <title>Characterization of Marinitoga sp. nov. str. BP5-C20A.</title>
        <authorList>
            <person name="Erauso G."/>
            <person name="Postec A."/>
        </authorList>
    </citation>
    <scope>NUCLEOTIDE SEQUENCE [LARGE SCALE GENOMIC DNA]</scope>
    <source>
        <strain evidence="12 13">BP5-C20A</strain>
    </source>
</reference>
<dbReference type="Gene3D" id="2.40.440.10">
    <property type="entry name" value="L,D-transpeptidase catalytic domain-like"/>
    <property type="match status" value="1"/>
</dbReference>
<keyword evidence="7 9" id="KW-0573">Peptidoglycan synthesis</keyword>
<feature type="domain" description="L,D-TPase catalytic" evidence="11">
    <location>
        <begin position="272"/>
        <end position="392"/>
    </location>
</feature>
<dbReference type="SUPFAM" id="SSF54106">
    <property type="entry name" value="LysM domain"/>
    <property type="match status" value="1"/>
</dbReference>
<dbReference type="PROSITE" id="PS51782">
    <property type="entry name" value="LYSM"/>
    <property type="match status" value="1"/>
</dbReference>